<organism evidence="1 2">
    <name type="scientific">BD1-7 clade bacterium</name>
    <dbReference type="NCBI Taxonomy" id="2029982"/>
    <lineage>
        <taxon>Bacteria</taxon>
        <taxon>Pseudomonadati</taxon>
        <taxon>Pseudomonadota</taxon>
        <taxon>Gammaproteobacteria</taxon>
        <taxon>Cellvibrionales</taxon>
        <taxon>Spongiibacteraceae</taxon>
        <taxon>BD1-7 clade</taxon>
    </lineage>
</organism>
<sequence length="98" mass="11148">MFTRDSHIRKYVSKLPSALESLHGDKNEYTESEVIDTIEKYRLNEKYSIYALLLFCSDEAEPLKKLTQSEKDSMLSVIAKANSFAELPDNASHPSDTC</sequence>
<dbReference type="Proteomes" id="UP000441399">
    <property type="component" value="Unassembled WGS sequence"/>
</dbReference>
<proteinExistence type="predicted"/>
<protein>
    <submittedName>
        <fullName evidence="1">Uncharacterized protein</fullName>
    </submittedName>
</protein>
<dbReference type="OrthoDB" id="6316310at2"/>
<dbReference type="InterPro" id="IPR046689">
    <property type="entry name" value="DUF6559"/>
</dbReference>
<keyword evidence="2" id="KW-1185">Reference proteome</keyword>
<dbReference type="EMBL" id="CACSIO010000021">
    <property type="protein sequence ID" value="CAA0113940.1"/>
    <property type="molecule type" value="Genomic_DNA"/>
</dbReference>
<gene>
    <name evidence="1" type="ORF">OPDIPICF_04771</name>
</gene>
<reference evidence="1 2" key="1">
    <citation type="submission" date="2019-11" db="EMBL/GenBank/DDBJ databases">
        <authorList>
            <person name="Holert J."/>
        </authorList>
    </citation>
    <scope>NUCLEOTIDE SEQUENCE [LARGE SCALE GENOMIC DNA]</scope>
    <source>
        <strain evidence="1">SB11_3</strain>
    </source>
</reference>
<dbReference type="AlphaFoldDB" id="A0A5S9Q847"/>
<accession>A0A5S9Q847</accession>
<name>A0A5S9Q847_9GAMM</name>
<dbReference type="Pfam" id="PF20196">
    <property type="entry name" value="DUF6559"/>
    <property type="match status" value="1"/>
</dbReference>
<evidence type="ECO:0000313" key="2">
    <source>
        <dbReference type="Proteomes" id="UP000441399"/>
    </source>
</evidence>
<evidence type="ECO:0000313" key="1">
    <source>
        <dbReference type="EMBL" id="CAA0113940.1"/>
    </source>
</evidence>